<organism evidence="1">
    <name type="scientific">Letharia vulpina</name>
    <name type="common">Wolf lichen</name>
    <name type="synonym">Lichen vulpinus</name>
    <dbReference type="NCBI Taxonomy" id="129387"/>
    <lineage>
        <taxon>Eukaryota</taxon>
        <taxon>Fungi</taxon>
        <taxon>Dikarya</taxon>
        <taxon>Ascomycota</taxon>
        <taxon>Pezizomycotina</taxon>
        <taxon>Lecanoromycetes</taxon>
        <taxon>OSLEUM clade</taxon>
        <taxon>Lecanoromycetidae</taxon>
        <taxon>Lecanorales</taxon>
        <taxon>Lecanorineae</taxon>
        <taxon>Parmeliaceae</taxon>
        <taxon>Letharia</taxon>
    </lineage>
</organism>
<protein>
    <submittedName>
        <fullName evidence="1">Uncharacterized protein</fullName>
    </submittedName>
</protein>
<name>Q9P4B0_LETVU</name>
<sequence length="48" mass="5779">MTQFWEEDTQIQRYQCISQTQTSHLLLKGYIPCRVVHRFVASQTCYCH</sequence>
<accession>Q9P4B0</accession>
<dbReference type="AlphaFoldDB" id="Q9P4B0"/>
<reference evidence="1" key="1">
    <citation type="journal article" date="2001" name="Fungal Genet. Biol.">
        <title>Outcrossing and recombination in the lichenized fungus Letharia.</title>
        <authorList>
            <person name="Kroken S."/>
            <person name="Taylor J.W."/>
        </authorList>
    </citation>
    <scope>NUCLEOTIDE SEQUENCE</scope>
</reference>
<feature type="non-terminal residue" evidence="1">
    <location>
        <position position="48"/>
    </location>
</feature>
<dbReference type="EMBL" id="AF228463">
    <property type="protein sequence ID" value="AAF87290.1"/>
    <property type="molecule type" value="Genomic_DNA"/>
</dbReference>
<proteinExistence type="predicted"/>
<evidence type="ECO:0000313" key="1">
    <source>
        <dbReference type="EMBL" id="AAF87290.1"/>
    </source>
</evidence>